<sequence>MALFWLPLYRIKYQDEETRKKACRYAVHLTFKYFIWLMYCVGVTKVTTNKIDKLSKLKGKIVIANHPSLIDVVVLISLIPNANCVVKQSLSKNIFTRGILKNTGYLNNAQAQDLIADCGDSLRQGSNLIIFPEGTRTKPGSPLSFQRGAANLALRTGANFQRVLIQVSPPALTKGWPWYRIPPRQIHLELTVLEEFDISPYLQDNISLSVRKLTRDIQKKFSDELARFDSAL</sequence>
<dbReference type="STRING" id="493475.GARC_0088"/>
<proteinExistence type="predicted"/>
<reference evidence="5 6" key="1">
    <citation type="journal article" date="2017" name="Antonie Van Leeuwenhoek">
        <title>Rhizobium rhizosphaerae sp. nov., a novel species isolated from rice rhizosphere.</title>
        <authorList>
            <person name="Zhao J.J."/>
            <person name="Zhang J."/>
            <person name="Zhang R.J."/>
            <person name="Zhang C.W."/>
            <person name="Yin H.Q."/>
            <person name="Zhang X.X."/>
        </authorList>
    </citation>
    <scope>NUCLEOTIDE SEQUENCE [LARGE SCALE GENOMIC DNA]</scope>
    <source>
        <strain evidence="5 6">BSs20135</strain>
    </source>
</reference>
<protein>
    <recommendedName>
        <fullName evidence="4">Phospholipid/glycerol acyltransferase domain-containing protein</fullName>
    </recommendedName>
</protein>
<dbReference type="CDD" id="cd07989">
    <property type="entry name" value="LPLAT_AGPAT-like"/>
    <property type="match status" value="1"/>
</dbReference>
<dbReference type="Pfam" id="PF01553">
    <property type="entry name" value="Acyltransferase"/>
    <property type="match status" value="1"/>
</dbReference>
<dbReference type="SUPFAM" id="SSF69593">
    <property type="entry name" value="Glycerol-3-phosphate (1)-acyltransferase"/>
    <property type="match status" value="1"/>
</dbReference>
<evidence type="ECO:0000256" key="1">
    <source>
        <dbReference type="ARBA" id="ARBA00005189"/>
    </source>
</evidence>
<keyword evidence="6" id="KW-1185">Reference proteome</keyword>
<keyword evidence="2" id="KW-0808">Transferase</keyword>
<evidence type="ECO:0000313" key="6">
    <source>
        <dbReference type="Proteomes" id="UP000006327"/>
    </source>
</evidence>
<dbReference type="InterPro" id="IPR002123">
    <property type="entry name" value="Plipid/glycerol_acylTrfase"/>
</dbReference>
<dbReference type="GO" id="GO:0003841">
    <property type="term" value="F:1-acylglycerol-3-phosphate O-acyltransferase activity"/>
    <property type="evidence" value="ECO:0007669"/>
    <property type="project" value="TreeGrafter"/>
</dbReference>
<evidence type="ECO:0000256" key="2">
    <source>
        <dbReference type="ARBA" id="ARBA00022679"/>
    </source>
</evidence>
<dbReference type="Proteomes" id="UP000006327">
    <property type="component" value="Unassembled WGS sequence"/>
</dbReference>
<organism evidence="5 6">
    <name type="scientific">Paraglaciecola arctica BSs20135</name>
    <dbReference type="NCBI Taxonomy" id="493475"/>
    <lineage>
        <taxon>Bacteria</taxon>
        <taxon>Pseudomonadati</taxon>
        <taxon>Pseudomonadota</taxon>
        <taxon>Gammaproteobacteria</taxon>
        <taxon>Alteromonadales</taxon>
        <taxon>Alteromonadaceae</taxon>
        <taxon>Paraglaciecola</taxon>
    </lineage>
</organism>
<dbReference type="SMART" id="SM00563">
    <property type="entry name" value="PlsC"/>
    <property type="match status" value="1"/>
</dbReference>
<evidence type="ECO:0000256" key="3">
    <source>
        <dbReference type="ARBA" id="ARBA00023315"/>
    </source>
</evidence>
<dbReference type="PANTHER" id="PTHR10434:SF66">
    <property type="entry name" value="PHOSPHOLIPID_GLYCEROL ACYLTRANSFERASE DOMAIN-CONTAINING PROTEIN"/>
    <property type="match status" value="1"/>
</dbReference>
<comment type="pathway">
    <text evidence="1">Lipid metabolism.</text>
</comment>
<gene>
    <name evidence="5" type="ORF">GARC_0088</name>
</gene>
<dbReference type="PANTHER" id="PTHR10434">
    <property type="entry name" value="1-ACYL-SN-GLYCEROL-3-PHOSPHATE ACYLTRANSFERASE"/>
    <property type="match status" value="1"/>
</dbReference>
<accession>K6Z0S9</accession>
<evidence type="ECO:0000313" key="5">
    <source>
        <dbReference type="EMBL" id="GAC17070.1"/>
    </source>
</evidence>
<name>K6Z0S9_9ALTE</name>
<dbReference type="GO" id="GO:0006654">
    <property type="term" value="P:phosphatidic acid biosynthetic process"/>
    <property type="evidence" value="ECO:0007669"/>
    <property type="project" value="TreeGrafter"/>
</dbReference>
<evidence type="ECO:0000259" key="4">
    <source>
        <dbReference type="SMART" id="SM00563"/>
    </source>
</evidence>
<feature type="domain" description="Phospholipid/glycerol acyltransferase" evidence="4">
    <location>
        <begin position="60"/>
        <end position="168"/>
    </location>
</feature>
<comment type="caution">
    <text evidence="5">The sequence shown here is derived from an EMBL/GenBank/DDBJ whole genome shotgun (WGS) entry which is preliminary data.</text>
</comment>
<dbReference type="EMBL" id="BAEO01000002">
    <property type="protein sequence ID" value="GAC17070.1"/>
    <property type="molecule type" value="Genomic_DNA"/>
</dbReference>
<dbReference type="eggNOG" id="COG0204">
    <property type="taxonomic scope" value="Bacteria"/>
</dbReference>
<dbReference type="AlphaFoldDB" id="K6Z0S9"/>
<keyword evidence="3" id="KW-0012">Acyltransferase</keyword>